<dbReference type="SUPFAM" id="SSF53300">
    <property type="entry name" value="vWA-like"/>
    <property type="match status" value="1"/>
</dbReference>
<keyword evidence="2" id="KW-1133">Transmembrane helix</keyword>
<dbReference type="PANTHER" id="PTHR22550:SF14">
    <property type="entry name" value="VWFA DOMAIN-CONTAINING PROTEIN"/>
    <property type="match status" value="1"/>
</dbReference>
<feature type="transmembrane region" description="Helical" evidence="2">
    <location>
        <begin position="66"/>
        <end position="85"/>
    </location>
</feature>
<dbReference type="RefSeq" id="WP_310470980.1">
    <property type="nucleotide sequence ID" value="NZ_CP136522.1"/>
</dbReference>
<dbReference type="PROSITE" id="PS50234">
    <property type="entry name" value="VWFA"/>
    <property type="match status" value="1"/>
</dbReference>
<dbReference type="InterPro" id="IPR050768">
    <property type="entry name" value="UPF0353/GerABKA_families"/>
</dbReference>
<keyword evidence="2" id="KW-0472">Membrane</keyword>
<evidence type="ECO:0000313" key="5">
    <source>
        <dbReference type="Proteomes" id="UP001529491"/>
    </source>
</evidence>
<evidence type="ECO:0000259" key="3">
    <source>
        <dbReference type="PROSITE" id="PS50234"/>
    </source>
</evidence>
<dbReference type="Pfam" id="PF13519">
    <property type="entry name" value="VWA_2"/>
    <property type="match status" value="1"/>
</dbReference>
<keyword evidence="5" id="KW-1185">Reference proteome</keyword>
<feature type="transmembrane region" description="Helical" evidence="2">
    <location>
        <begin position="12"/>
        <end position="32"/>
    </location>
</feature>
<gene>
    <name evidence="4" type="ORF">RGE70_08145</name>
</gene>
<name>A0ABZ0K2F4_9GAMM</name>
<feature type="domain" description="VWFA" evidence="3">
    <location>
        <begin position="98"/>
        <end position="296"/>
    </location>
</feature>
<dbReference type="PANTHER" id="PTHR22550">
    <property type="entry name" value="SPORE GERMINATION PROTEIN"/>
    <property type="match status" value="1"/>
</dbReference>
<dbReference type="InterPro" id="IPR036465">
    <property type="entry name" value="vWFA_dom_sf"/>
</dbReference>
<dbReference type="InterPro" id="IPR002035">
    <property type="entry name" value="VWF_A"/>
</dbReference>
<proteinExistence type="predicted"/>
<evidence type="ECO:0000256" key="2">
    <source>
        <dbReference type="SAM" id="Phobius"/>
    </source>
</evidence>
<dbReference type="InterPro" id="IPR011990">
    <property type="entry name" value="TPR-like_helical_dom_sf"/>
</dbReference>
<dbReference type="EMBL" id="CP136522">
    <property type="protein sequence ID" value="WOT06707.1"/>
    <property type="molecule type" value="Genomic_DNA"/>
</dbReference>
<protein>
    <submittedName>
        <fullName evidence="4">VWA domain-containing protein</fullName>
    </submittedName>
</protein>
<feature type="region of interest" description="Disordered" evidence="1">
    <location>
        <begin position="497"/>
        <end position="524"/>
    </location>
</feature>
<evidence type="ECO:0000256" key="1">
    <source>
        <dbReference type="SAM" id="MobiDB-lite"/>
    </source>
</evidence>
<dbReference type="SMART" id="SM00327">
    <property type="entry name" value="VWA"/>
    <property type="match status" value="1"/>
</dbReference>
<keyword evidence="2" id="KW-0812">Transmembrane</keyword>
<sequence length="579" mass="64533">MDLSTLVSQFHFIRPYWLLLCLPFAVLLWLYIRRNPELKVQKTSLPEHIEAALKVGDAGWLKRLPVTFWAMGFCIAIIIAAGPSWQRQASPFGEDKAPLIIMLDVSESMLQTDLQPSRLQRAKQKIADLLALRDGGRTALIVYAGSAHIAMPLTKDKAVFLPLLDAISPKLMPRKGKFAEYGLIEIDKLLINGDINAGAASVLWVTDGLGSDSKSQIIDYFNQANKGASALVTNTDRKPSLQLIILGSGNSDVSAEIEFQHDELSGLASEVGGYYQSITVNNSDMVNVNRQIARNMIINSDSAEPWQDMSYPLVFVLVAIFLMWFRKGWTLQWCVVATIMVLSAPQPVLASTGIYQTIAASNVVFTVAVEAAPSRVDSIQQRLLDTWYDAWLTREQQGHMYFSKGQYAKAAAKFTDPLWKATAFYMAEDFSKAHIYFMRSDSAASLFGAANALTQQREYIAARQLYQQVLQQYPSYTSAQVNLQKLQKIIDDINRQSESQANTENEASKELGDAPQTSDGAEEKVSAEMLVQQTYTAEQLLADDALTQAWMKRVEGDPGRFLATKFNLQLNQRQKSPTK</sequence>
<dbReference type="SUPFAM" id="SSF48452">
    <property type="entry name" value="TPR-like"/>
    <property type="match status" value="1"/>
</dbReference>
<dbReference type="Proteomes" id="UP001529491">
    <property type="component" value="Chromosome"/>
</dbReference>
<evidence type="ECO:0000313" key="4">
    <source>
        <dbReference type="EMBL" id="WOT06707.1"/>
    </source>
</evidence>
<dbReference type="Gene3D" id="1.25.40.10">
    <property type="entry name" value="Tetratricopeptide repeat domain"/>
    <property type="match status" value="1"/>
</dbReference>
<accession>A0ABZ0K2F4</accession>
<reference evidence="4 5" key="1">
    <citation type="submission" date="2023-10" db="EMBL/GenBank/DDBJ databases">
        <title>Complete genome sequence of Shewanella sp. DAU334.</title>
        <authorList>
            <person name="Lee Y.-S."/>
            <person name="Jeong H.-R."/>
            <person name="Hwang E.-J."/>
            <person name="Choi Y.-L."/>
            <person name="Kim G.-D."/>
        </authorList>
    </citation>
    <scope>NUCLEOTIDE SEQUENCE [LARGE SCALE GENOMIC DNA]</scope>
    <source>
        <strain evidence="4 5">DAU334</strain>
    </source>
</reference>
<organism evidence="4 5">
    <name type="scientific">Shewanella youngdeokensis</name>
    <dbReference type="NCBI Taxonomy" id="2999068"/>
    <lineage>
        <taxon>Bacteria</taxon>
        <taxon>Pseudomonadati</taxon>
        <taxon>Pseudomonadota</taxon>
        <taxon>Gammaproteobacteria</taxon>
        <taxon>Alteromonadales</taxon>
        <taxon>Shewanellaceae</taxon>
        <taxon>Shewanella</taxon>
    </lineage>
</organism>
<dbReference type="Gene3D" id="3.40.50.410">
    <property type="entry name" value="von Willebrand factor, type A domain"/>
    <property type="match status" value="1"/>
</dbReference>